<organism evidence="2 3">
    <name type="scientific">Clostridium thailandense</name>
    <dbReference type="NCBI Taxonomy" id="2794346"/>
    <lineage>
        <taxon>Bacteria</taxon>
        <taxon>Bacillati</taxon>
        <taxon>Bacillota</taxon>
        <taxon>Clostridia</taxon>
        <taxon>Eubacteriales</taxon>
        <taxon>Clostridiaceae</taxon>
        <taxon>Clostridium</taxon>
    </lineage>
</organism>
<dbReference type="NCBIfam" id="TIGR00341">
    <property type="entry name" value="TIGR00341 family protein"/>
    <property type="match status" value="1"/>
</dbReference>
<dbReference type="AlphaFoldDB" id="A0A949X1V9"/>
<reference evidence="2" key="1">
    <citation type="submission" date="2020-12" db="EMBL/GenBank/DDBJ databases">
        <title>Clostridium thailandense sp. nov., a novel acetogenic bacterium isolated from peat land soil in Thailand.</title>
        <authorList>
            <person name="Chaikitkaew S."/>
            <person name="Birkeland N.K."/>
        </authorList>
    </citation>
    <scope>NUCLEOTIDE SEQUENCE</scope>
    <source>
        <strain evidence="2">PL3</strain>
    </source>
</reference>
<keyword evidence="1" id="KW-1133">Transmembrane helix</keyword>
<gene>
    <name evidence="2" type="ORF">I6U48_06360</name>
</gene>
<dbReference type="Pfam" id="PF04087">
    <property type="entry name" value="DUF389"/>
    <property type="match status" value="1"/>
</dbReference>
<dbReference type="InterPro" id="IPR005240">
    <property type="entry name" value="DUF389"/>
</dbReference>
<sequence>MTLSLPVISREKRRELHNTIKNEALGGITYYLLVVLAAVVATLGLLTNSTAVIIGAMLISPIMSPIIGMSFAVTLGDADLFRKAVKNIIFGALLAVIVSIFITILVPTRSLTDEILSRTKPTIIDLIIALASGAAGAFTMCHKKESSVIPGVAIATALMPPLCVVGTGLFQGEYRIAFGGFLLFLANLVAINLASALIFRVSGFTTRDEIYEQNEIAITTQDSRNRLVISIAAFIAISIPLSIIMYKTILQERTKKTIDTSLKATVSSLNGVDLVNYAYEFKDNKYFITTVVRSMDKLNSNDVSIAEHNLERVLEKPVEIKMKVILAQEIDALTKSAQSKNTDLDAEKDKIKENAIPSLNTDKIIEYNIRENLNIVKAKLIDYKFSYSSNSAVYSIEATVQGDTDSVNKILPSIESSLENKLNRKVNIKVSFEKNTDGKNKDEKSSIDNINESDIYKTNDKK</sequence>
<feature type="transmembrane region" description="Helical" evidence="1">
    <location>
        <begin position="122"/>
        <end position="141"/>
    </location>
</feature>
<dbReference type="PANTHER" id="PTHR20992">
    <property type="entry name" value="AT15442P-RELATED"/>
    <property type="match status" value="1"/>
</dbReference>
<feature type="transmembrane region" description="Helical" evidence="1">
    <location>
        <begin position="148"/>
        <end position="170"/>
    </location>
</feature>
<evidence type="ECO:0000313" key="3">
    <source>
        <dbReference type="Proteomes" id="UP000694308"/>
    </source>
</evidence>
<evidence type="ECO:0000313" key="2">
    <source>
        <dbReference type="EMBL" id="MBV7272539.1"/>
    </source>
</evidence>
<dbReference type="Proteomes" id="UP000694308">
    <property type="component" value="Unassembled WGS sequence"/>
</dbReference>
<name>A0A949X1V9_9CLOT</name>
<dbReference type="RefSeq" id="WP_218319574.1">
    <property type="nucleotide sequence ID" value="NZ_JAEEGC010000026.1"/>
</dbReference>
<proteinExistence type="predicted"/>
<keyword evidence="1" id="KW-0472">Membrane</keyword>
<feature type="transmembrane region" description="Helical" evidence="1">
    <location>
        <begin position="88"/>
        <end position="110"/>
    </location>
</feature>
<comment type="caution">
    <text evidence="2">The sequence shown here is derived from an EMBL/GenBank/DDBJ whole genome shotgun (WGS) entry which is preliminary data.</text>
</comment>
<feature type="transmembrane region" description="Helical" evidence="1">
    <location>
        <begin position="52"/>
        <end position="76"/>
    </location>
</feature>
<feature type="transmembrane region" description="Helical" evidence="1">
    <location>
        <begin position="227"/>
        <end position="246"/>
    </location>
</feature>
<feature type="transmembrane region" description="Helical" evidence="1">
    <location>
        <begin position="24"/>
        <end position="46"/>
    </location>
</feature>
<protein>
    <submittedName>
        <fullName evidence="2">TIGR00341 family protein</fullName>
    </submittedName>
</protein>
<accession>A0A949X1V9</accession>
<dbReference type="EMBL" id="JAEEGC010000026">
    <property type="protein sequence ID" value="MBV7272539.1"/>
    <property type="molecule type" value="Genomic_DNA"/>
</dbReference>
<keyword evidence="3" id="KW-1185">Reference proteome</keyword>
<keyword evidence="1" id="KW-0812">Transmembrane</keyword>
<feature type="transmembrane region" description="Helical" evidence="1">
    <location>
        <begin position="176"/>
        <end position="199"/>
    </location>
</feature>
<evidence type="ECO:0000256" key="1">
    <source>
        <dbReference type="SAM" id="Phobius"/>
    </source>
</evidence>
<dbReference type="PANTHER" id="PTHR20992:SF9">
    <property type="entry name" value="AT15442P-RELATED"/>
    <property type="match status" value="1"/>
</dbReference>